<protein>
    <submittedName>
        <fullName evidence="2">Uncharacterized protein</fullName>
    </submittedName>
</protein>
<accession>A0A4Z2IKU4</accession>
<comment type="caution">
    <text evidence="2">The sequence shown here is derived from an EMBL/GenBank/DDBJ whole genome shotgun (WGS) entry which is preliminary data.</text>
</comment>
<dbReference type="AlphaFoldDB" id="A0A4Z2IKU4"/>
<keyword evidence="3" id="KW-1185">Reference proteome</keyword>
<feature type="region of interest" description="Disordered" evidence="1">
    <location>
        <begin position="1"/>
        <end position="20"/>
    </location>
</feature>
<dbReference type="EMBL" id="SRLO01000076">
    <property type="protein sequence ID" value="TNN78104.1"/>
    <property type="molecule type" value="Genomic_DNA"/>
</dbReference>
<dbReference type="Proteomes" id="UP000314294">
    <property type="component" value="Unassembled WGS sequence"/>
</dbReference>
<name>A0A4Z2IKU4_9TELE</name>
<sequence>MTLGPKVSSPGVRGHGHVPARKRGVAMVTALAEEWREAESGAHVAISANQRPSLARMWLSLPIRGRAWRACGCWSAPSSCDGPHRR</sequence>
<evidence type="ECO:0000313" key="2">
    <source>
        <dbReference type="EMBL" id="TNN78104.1"/>
    </source>
</evidence>
<reference evidence="2 3" key="1">
    <citation type="submission" date="2019-03" db="EMBL/GenBank/DDBJ databases">
        <title>First draft genome of Liparis tanakae, snailfish: a comprehensive survey of snailfish specific genes.</title>
        <authorList>
            <person name="Kim W."/>
            <person name="Song I."/>
            <person name="Jeong J.-H."/>
            <person name="Kim D."/>
            <person name="Kim S."/>
            <person name="Ryu S."/>
            <person name="Song J.Y."/>
            <person name="Lee S.K."/>
        </authorList>
    </citation>
    <scope>NUCLEOTIDE SEQUENCE [LARGE SCALE GENOMIC DNA]</scope>
    <source>
        <tissue evidence="2">Muscle</tissue>
    </source>
</reference>
<proteinExistence type="predicted"/>
<evidence type="ECO:0000313" key="3">
    <source>
        <dbReference type="Proteomes" id="UP000314294"/>
    </source>
</evidence>
<gene>
    <name evidence="2" type="ORF">EYF80_011609</name>
</gene>
<evidence type="ECO:0000256" key="1">
    <source>
        <dbReference type="SAM" id="MobiDB-lite"/>
    </source>
</evidence>
<organism evidence="2 3">
    <name type="scientific">Liparis tanakae</name>
    <name type="common">Tanaka's snailfish</name>
    <dbReference type="NCBI Taxonomy" id="230148"/>
    <lineage>
        <taxon>Eukaryota</taxon>
        <taxon>Metazoa</taxon>
        <taxon>Chordata</taxon>
        <taxon>Craniata</taxon>
        <taxon>Vertebrata</taxon>
        <taxon>Euteleostomi</taxon>
        <taxon>Actinopterygii</taxon>
        <taxon>Neopterygii</taxon>
        <taxon>Teleostei</taxon>
        <taxon>Neoteleostei</taxon>
        <taxon>Acanthomorphata</taxon>
        <taxon>Eupercaria</taxon>
        <taxon>Perciformes</taxon>
        <taxon>Cottioidei</taxon>
        <taxon>Cottales</taxon>
        <taxon>Liparidae</taxon>
        <taxon>Liparis</taxon>
    </lineage>
</organism>